<dbReference type="GO" id="GO:0005871">
    <property type="term" value="C:kinesin complex"/>
    <property type="evidence" value="ECO:0007669"/>
    <property type="project" value="TreeGrafter"/>
</dbReference>
<dbReference type="GO" id="GO:0047496">
    <property type="term" value="P:vesicle transport along microtubule"/>
    <property type="evidence" value="ECO:0007669"/>
    <property type="project" value="TreeGrafter"/>
</dbReference>
<reference evidence="5 6" key="1">
    <citation type="journal article" date="2013" name="PLoS Genet.">
        <title>Distinctive expansion of potential virulence genes in the genome of the oomycete fish pathogen Saprolegnia parasitica.</title>
        <authorList>
            <person name="Jiang R.H."/>
            <person name="de Bruijn I."/>
            <person name="Haas B.J."/>
            <person name="Belmonte R."/>
            <person name="Lobach L."/>
            <person name="Christie J."/>
            <person name="van den Ackerveken G."/>
            <person name="Bottin A."/>
            <person name="Bulone V."/>
            <person name="Diaz-Moreno S.M."/>
            <person name="Dumas B."/>
            <person name="Fan L."/>
            <person name="Gaulin E."/>
            <person name="Govers F."/>
            <person name="Grenville-Briggs L.J."/>
            <person name="Horner N.R."/>
            <person name="Levin J.Z."/>
            <person name="Mammella M."/>
            <person name="Meijer H.J."/>
            <person name="Morris P."/>
            <person name="Nusbaum C."/>
            <person name="Oome S."/>
            <person name="Phillips A.J."/>
            <person name="van Rooyen D."/>
            <person name="Rzeszutek E."/>
            <person name="Saraiva M."/>
            <person name="Secombes C.J."/>
            <person name="Seidl M.F."/>
            <person name="Snel B."/>
            <person name="Stassen J.H."/>
            <person name="Sykes S."/>
            <person name="Tripathy S."/>
            <person name="van den Berg H."/>
            <person name="Vega-Arreguin J.C."/>
            <person name="Wawra S."/>
            <person name="Young S.K."/>
            <person name="Zeng Q."/>
            <person name="Dieguez-Uribeondo J."/>
            <person name="Russ C."/>
            <person name="Tyler B.M."/>
            <person name="van West P."/>
        </authorList>
    </citation>
    <scope>NUCLEOTIDE SEQUENCE [LARGE SCALE GENOMIC DNA]</scope>
    <source>
        <strain evidence="5 6">CBS 223.65</strain>
    </source>
</reference>
<dbReference type="GO" id="GO:0000776">
    <property type="term" value="C:kinetochore"/>
    <property type="evidence" value="ECO:0007669"/>
    <property type="project" value="TreeGrafter"/>
</dbReference>
<feature type="compositionally biased region" description="Low complexity" evidence="4">
    <location>
        <begin position="1"/>
        <end position="19"/>
    </location>
</feature>
<dbReference type="GeneID" id="24126144"/>
<dbReference type="EMBL" id="KK583197">
    <property type="protein sequence ID" value="KDO31739.1"/>
    <property type="molecule type" value="Genomic_DNA"/>
</dbReference>
<gene>
    <name evidence="5" type="ORF">SPRG_03659</name>
</gene>
<dbReference type="RefSeq" id="XP_012197620.1">
    <property type="nucleotide sequence ID" value="XM_012342230.1"/>
</dbReference>
<dbReference type="GO" id="GO:0000132">
    <property type="term" value="P:establishment of mitotic spindle orientation"/>
    <property type="evidence" value="ECO:0007669"/>
    <property type="project" value="TreeGrafter"/>
</dbReference>
<keyword evidence="2 3" id="KW-0175">Coiled coil</keyword>
<evidence type="ECO:0000256" key="3">
    <source>
        <dbReference type="SAM" id="Coils"/>
    </source>
</evidence>
<dbReference type="VEuPathDB" id="FungiDB:SPRG_03659"/>
<organism evidence="5 6">
    <name type="scientific">Saprolegnia parasitica (strain CBS 223.65)</name>
    <dbReference type="NCBI Taxonomy" id="695850"/>
    <lineage>
        <taxon>Eukaryota</taxon>
        <taxon>Sar</taxon>
        <taxon>Stramenopiles</taxon>
        <taxon>Oomycota</taxon>
        <taxon>Saprolegniomycetes</taxon>
        <taxon>Saprolegniales</taxon>
        <taxon>Saprolegniaceae</taxon>
        <taxon>Saprolegnia</taxon>
    </lineage>
</organism>
<protein>
    <submittedName>
        <fullName evidence="5">Uncharacterized protein</fullName>
    </submittedName>
</protein>
<keyword evidence="6" id="KW-1185">Reference proteome</keyword>
<feature type="region of interest" description="Disordered" evidence="4">
    <location>
        <begin position="1"/>
        <end position="25"/>
    </location>
</feature>
<dbReference type="GO" id="GO:0007020">
    <property type="term" value="P:microtubule nucleation"/>
    <property type="evidence" value="ECO:0007669"/>
    <property type="project" value="TreeGrafter"/>
</dbReference>
<dbReference type="GO" id="GO:0007100">
    <property type="term" value="P:mitotic centrosome separation"/>
    <property type="evidence" value="ECO:0007669"/>
    <property type="project" value="TreeGrafter"/>
</dbReference>
<dbReference type="Proteomes" id="UP000030745">
    <property type="component" value="Unassembled WGS sequence"/>
</dbReference>
<sequence>MGPSGPTPMETPMMTTTPGQKHMDPTCDDERVVALEAALRDKEHELLVLQRSHDEYVHSSCEIEHELEVEVQRLEAARAKTDEQLEKALDDARSAQQAVLTANKDVVQLQSVIEELTKTTSTLKKQVQVLEQHNDDLERRERELQASVEDLEARLDDSMEQNVFLQQERDDLQKQSDFRPPSKLAPVNVNMDLAKPAIPIAFHAIESPVPPTRRVSMPARVYIAAKNSCGPVCAIM</sequence>
<evidence type="ECO:0000313" key="6">
    <source>
        <dbReference type="Proteomes" id="UP000030745"/>
    </source>
</evidence>
<proteinExistence type="inferred from homology"/>
<evidence type="ECO:0000313" key="5">
    <source>
        <dbReference type="EMBL" id="KDO31739.1"/>
    </source>
</evidence>
<dbReference type="OrthoDB" id="5877028at2759"/>
<comment type="similarity">
    <text evidence="1">Belongs to the nudE family.</text>
</comment>
<feature type="coiled-coil region" evidence="3">
    <location>
        <begin position="64"/>
        <end position="175"/>
    </location>
</feature>
<evidence type="ECO:0000256" key="1">
    <source>
        <dbReference type="ARBA" id="ARBA00007429"/>
    </source>
</evidence>
<dbReference type="STRING" id="695850.A0A067CM40"/>
<dbReference type="OMA" id="CEIEHEL"/>
<dbReference type="AlphaFoldDB" id="A0A067CM40"/>
<name>A0A067CM40_SAPPC</name>
<dbReference type="InterPro" id="IPR033494">
    <property type="entry name" value="NUDE"/>
</dbReference>
<dbReference type="GO" id="GO:0051642">
    <property type="term" value="P:centrosome localization"/>
    <property type="evidence" value="ECO:0007669"/>
    <property type="project" value="TreeGrafter"/>
</dbReference>
<accession>A0A067CM40</accession>
<dbReference type="GO" id="GO:0005813">
    <property type="term" value="C:centrosome"/>
    <property type="evidence" value="ECO:0007669"/>
    <property type="project" value="TreeGrafter"/>
</dbReference>
<evidence type="ECO:0000256" key="2">
    <source>
        <dbReference type="ARBA" id="ARBA00023054"/>
    </source>
</evidence>
<dbReference type="PANTHER" id="PTHR10921">
    <property type="entry name" value="NUCLEAR DISTRIBUTION PROTEIN NUDE HOMOLOG 1"/>
    <property type="match status" value="1"/>
</dbReference>
<dbReference type="PANTHER" id="PTHR10921:SF1">
    <property type="entry name" value="NUCLEAR DISTRIBUTION PROTEIN NUDE HOMOLOG"/>
    <property type="match status" value="1"/>
</dbReference>
<evidence type="ECO:0000256" key="4">
    <source>
        <dbReference type="SAM" id="MobiDB-lite"/>
    </source>
</evidence>
<dbReference type="GO" id="GO:0008017">
    <property type="term" value="F:microtubule binding"/>
    <property type="evidence" value="ECO:0007669"/>
    <property type="project" value="InterPro"/>
</dbReference>
<dbReference type="KEGG" id="spar:SPRG_03659"/>
<dbReference type="Gene3D" id="6.10.250.1080">
    <property type="match status" value="1"/>
</dbReference>
<dbReference type="GO" id="GO:0007059">
    <property type="term" value="P:chromosome segregation"/>
    <property type="evidence" value="ECO:0007669"/>
    <property type="project" value="TreeGrafter"/>
</dbReference>